<evidence type="ECO:0000313" key="1">
    <source>
        <dbReference type="EMBL" id="OJG45187.1"/>
    </source>
</evidence>
<accession>A0A1L8TLL9</accession>
<dbReference type="Proteomes" id="UP000182077">
    <property type="component" value="Unassembled WGS sequence"/>
</dbReference>
<name>A0A1L8TLL9_9ENTE</name>
<dbReference type="STRING" id="249189.RV04_GL002235"/>
<keyword evidence="2" id="KW-1185">Reference proteome</keyword>
<sequence length="41" mass="4736">MEPGGTDEMLIRFLSNDETAQDIFDFINSKWQFESVPQLVS</sequence>
<proteinExistence type="predicted"/>
<reference evidence="1 2" key="1">
    <citation type="submission" date="2014-12" db="EMBL/GenBank/DDBJ databases">
        <title>Draft genome sequences of 29 type strains of Enterococci.</title>
        <authorList>
            <person name="Zhong Z."/>
            <person name="Sun Z."/>
            <person name="Liu W."/>
            <person name="Zhang W."/>
            <person name="Zhang H."/>
        </authorList>
    </citation>
    <scope>NUCLEOTIDE SEQUENCE [LARGE SCALE GENOMIC DNA]</scope>
    <source>
        <strain evidence="1 2">DSM 17122</strain>
    </source>
</reference>
<dbReference type="EMBL" id="JXKQ01000007">
    <property type="protein sequence ID" value="OJG45187.1"/>
    <property type="molecule type" value="Genomic_DNA"/>
</dbReference>
<gene>
    <name evidence="1" type="ORF">RV04_GL002235</name>
</gene>
<comment type="caution">
    <text evidence="1">The sequence shown here is derived from an EMBL/GenBank/DDBJ whole genome shotgun (WGS) entry which is preliminary data.</text>
</comment>
<organism evidence="1 2">
    <name type="scientific">Enterococcus hermanniensis</name>
    <dbReference type="NCBI Taxonomy" id="249189"/>
    <lineage>
        <taxon>Bacteria</taxon>
        <taxon>Bacillati</taxon>
        <taxon>Bacillota</taxon>
        <taxon>Bacilli</taxon>
        <taxon>Lactobacillales</taxon>
        <taxon>Enterococcaceae</taxon>
        <taxon>Enterococcus</taxon>
    </lineage>
</organism>
<evidence type="ECO:0000313" key="2">
    <source>
        <dbReference type="Proteomes" id="UP000182077"/>
    </source>
</evidence>
<protein>
    <submittedName>
        <fullName evidence="1">Uncharacterized protein</fullName>
    </submittedName>
</protein>
<dbReference type="AlphaFoldDB" id="A0A1L8TLL9"/>